<proteinExistence type="predicted"/>
<dbReference type="Proteomes" id="UP000464657">
    <property type="component" value="Chromosome"/>
</dbReference>
<evidence type="ECO:0008006" key="3">
    <source>
        <dbReference type="Google" id="ProtNLM"/>
    </source>
</evidence>
<accession>A0A7L4ZHN7</accession>
<reference evidence="1 2" key="1">
    <citation type="journal article" date="2013" name="Int. J. Syst. Evol. Microbiol.">
        <title>Kordia antarctica sp. nov., isolated from Antarctic seawater.</title>
        <authorList>
            <person name="Baek K."/>
            <person name="Choi A."/>
            <person name="Kang I."/>
            <person name="Lee K."/>
            <person name="Cho J.C."/>
        </authorList>
    </citation>
    <scope>NUCLEOTIDE SEQUENCE [LARGE SCALE GENOMIC DNA]</scope>
    <source>
        <strain evidence="1 2">IMCC3317</strain>
    </source>
</reference>
<protein>
    <recommendedName>
        <fullName evidence="3">Metalloprotease</fullName>
    </recommendedName>
</protein>
<organism evidence="1 2">
    <name type="scientific">Kordia antarctica</name>
    <dbReference type="NCBI Taxonomy" id="1218801"/>
    <lineage>
        <taxon>Bacteria</taxon>
        <taxon>Pseudomonadati</taxon>
        <taxon>Bacteroidota</taxon>
        <taxon>Flavobacteriia</taxon>
        <taxon>Flavobacteriales</taxon>
        <taxon>Flavobacteriaceae</taxon>
        <taxon>Kordia</taxon>
    </lineage>
</organism>
<name>A0A7L4ZHN7_9FLAO</name>
<dbReference type="InterPro" id="IPR027268">
    <property type="entry name" value="Peptidase_M4/M1_CTD_sf"/>
</dbReference>
<dbReference type="AlphaFoldDB" id="A0A7L4ZHN7"/>
<evidence type="ECO:0000313" key="1">
    <source>
        <dbReference type="EMBL" id="QHI36142.1"/>
    </source>
</evidence>
<gene>
    <name evidence="1" type="ORF">IMCC3317_15010</name>
</gene>
<evidence type="ECO:0000313" key="2">
    <source>
        <dbReference type="Proteomes" id="UP000464657"/>
    </source>
</evidence>
<dbReference type="KEGG" id="kan:IMCC3317_15010"/>
<sequence length="939" mass="109458">MKITKLLTSTVFFLTTIIGFAQHNIKIEAKLDTVHHIIKIDQEIVYFNTSKDTLTKILLHDWANSYSDKETPLAKRFAEDYKRNFHFASDFERGFTKIHTIKNKSQQPLVWKRYNNVQDILEINLSEPLAPNESTHISFSYDVKLPDDKFTGNGYTKGKNYNLRYWYIVPAVYDTKWEVYSNKDLSDFYAPLSSYDIEFTMPDNYTLTSGLEQSEQTTNGEKLIFLSGKNQREVKVYIQNSSNFYSLKTEEFELVTNINAYKVEDSIKLETANKIVAYLKENLGAYSLEKLIISNIDQRKNPIYGFNQFPEKFSPFSNEFQFEMQLLKSMIDAVLESSLVINPREEKWVTDGILVYLMMDYINTYYPEEKLGGKLSKVIGLRWFHAADLKFNAQYYLGYKNMARRFIDQSLETRSDSLLKFNYNIANTYKAGLGLKYLEDYLEDGTVRKSIKQFYSNYKLKLTSAQQFQTIIEASAKKNTNWFFYEFIAENTKLDFKFKNVEKKGDSLIITLKNKRQNTMPVSISSIKDDKVIHKIWVDGFLDKKQVTIKNDDADKLVIDYDKNIPEVKRSNNYKNLKGFLNKPLQVRLLLDSEDPSKNQTFFMPIIEFDNIYDGLTLGGNIYNTTIISKPFSYKIIPTYGFKSNALIGSASFKLNQQFKEYGWYSYKIGISVNRTSYAPELFANSFTPYIDFNYRSKDLRSNLLQRITLRSVNISRDVDVEVPLETPDYSVLNARYLYSNSNFSDIIYFKGDYELSKNFSKLYITAFYRKLFLNNRQISLRLFAGTFLNNNNQVNNGYFDFALDRPSDYLFDYGYLGRSEDEGLVSQEFITAEGGFKSVLDTRFANQWITTLNGEVSIWNWIHAYGDIGLLKNRGLSPNFAYDSGVKLSLVADYFELYFPVASNNGFELAQDEYGEKIRFRVTLSISTLIKLFTRRWY</sequence>
<dbReference type="OrthoDB" id="9813075at2"/>
<dbReference type="RefSeq" id="WP_160128868.1">
    <property type="nucleotide sequence ID" value="NZ_CP019288.1"/>
</dbReference>
<dbReference type="Gene3D" id="1.10.390.10">
    <property type="entry name" value="Neutral Protease Domain 2"/>
    <property type="match status" value="1"/>
</dbReference>
<dbReference type="EMBL" id="CP019288">
    <property type="protein sequence ID" value="QHI36142.1"/>
    <property type="molecule type" value="Genomic_DNA"/>
</dbReference>
<keyword evidence="2" id="KW-1185">Reference proteome</keyword>